<gene>
    <name evidence="1" type="primary">TPHA0K02370</name>
    <name evidence="1" type="ordered locus">TPHA_0K02370</name>
</gene>
<protein>
    <submittedName>
        <fullName evidence="1">Uncharacterized protein</fullName>
    </submittedName>
</protein>
<dbReference type="HOGENOM" id="CLU_080236_0_0_1"/>
<dbReference type="AlphaFoldDB" id="G8BZN9"/>
<evidence type="ECO:0000313" key="2">
    <source>
        <dbReference type="Proteomes" id="UP000005666"/>
    </source>
</evidence>
<proteinExistence type="predicted"/>
<name>G8BZN9_TETPH</name>
<dbReference type="GeneID" id="11533396"/>
<dbReference type="EMBL" id="HE612866">
    <property type="protein sequence ID" value="CCE65367.1"/>
    <property type="molecule type" value="Genomic_DNA"/>
</dbReference>
<accession>G8BZN9</accession>
<dbReference type="RefSeq" id="XP_003687801.1">
    <property type="nucleotide sequence ID" value="XM_003687753.1"/>
</dbReference>
<dbReference type="KEGG" id="tpf:TPHA_0K02370"/>
<evidence type="ECO:0000313" key="1">
    <source>
        <dbReference type="EMBL" id="CCE65367.1"/>
    </source>
</evidence>
<reference evidence="1 2" key="1">
    <citation type="journal article" date="2011" name="Proc. Natl. Acad. Sci. U.S.A.">
        <title>Evolutionary erosion of yeast sex chromosomes by mating-type switching accidents.</title>
        <authorList>
            <person name="Gordon J.L."/>
            <person name="Armisen D."/>
            <person name="Proux-Wera E."/>
            <person name="Oheigeartaigh S.S."/>
            <person name="Byrne K.P."/>
            <person name="Wolfe K.H."/>
        </authorList>
    </citation>
    <scope>NUCLEOTIDE SEQUENCE [LARGE SCALE GENOMIC DNA]</scope>
    <source>
        <strain evidence="2">ATCC 24235 / CBS 4417 / NBRC 1672 / NRRL Y-8282 / UCD 70-5</strain>
    </source>
</reference>
<organism evidence="1 2">
    <name type="scientific">Tetrapisispora phaffii (strain ATCC 24235 / CBS 4417 / NBRC 1672 / NRRL Y-8282 / UCD 70-5)</name>
    <name type="common">Yeast</name>
    <name type="synonym">Fabospora phaffii</name>
    <dbReference type="NCBI Taxonomy" id="1071381"/>
    <lineage>
        <taxon>Eukaryota</taxon>
        <taxon>Fungi</taxon>
        <taxon>Dikarya</taxon>
        <taxon>Ascomycota</taxon>
        <taxon>Saccharomycotina</taxon>
        <taxon>Saccharomycetes</taxon>
        <taxon>Saccharomycetales</taxon>
        <taxon>Saccharomycetaceae</taxon>
        <taxon>Tetrapisispora</taxon>
    </lineage>
</organism>
<keyword evidence="2" id="KW-1185">Reference proteome</keyword>
<sequence length="302" mass="34652">MDIQELSIGSEKSWKVMFDYPLGVAYGHIKDTPLSIILHRLGINYQEMSFSKKLQLPIEYLLEEFEYGIDVVVAVGNDDNGTLYIPTPCWISPSKKKSKLRLDLTRINATSIPKINSMQLYSPTKYPEPMYKGTLADQEKCLGPLLKAKFFTVRDLDSYVPVIFVNCSKKNALASMKHIRYCIQCYKGKKRYCPFTFIKMLRFPIQYEMEINGSKRREHLIKFTNGSLSHGTLVRRCNQVAKARYGKDVRKVKLLLTEAEVPGLSNLRNYRYMGYIVADSYVADGLESEDSMKLPTYDEAIA</sequence>
<dbReference type="Proteomes" id="UP000005666">
    <property type="component" value="Chromosome 11"/>
</dbReference>